<feature type="domain" description="HTH gntR-type" evidence="5">
    <location>
        <begin position="1"/>
        <end position="69"/>
    </location>
</feature>
<dbReference type="RefSeq" id="WP_127739253.1">
    <property type="nucleotide sequence ID" value="NZ_JARMUY010000007.1"/>
</dbReference>
<evidence type="ECO:0000256" key="2">
    <source>
        <dbReference type="ARBA" id="ARBA00023015"/>
    </source>
</evidence>
<dbReference type="PROSITE" id="PS50949">
    <property type="entry name" value="HTH_GNTR"/>
    <property type="match status" value="1"/>
</dbReference>
<dbReference type="PRINTS" id="PR00035">
    <property type="entry name" value="HTHGNTR"/>
</dbReference>
<name>A0A3S2UVT3_9BACI</name>
<evidence type="ECO:0000313" key="6">
    <source>
        <dbReference type="EMBL" id="RVT60781.1"/>
    </source>
</evidence>
<protein>
    <submittedName>
        <fullName evidence="6">GntR family transcriptional regulator</fullName>
    </submittedName>
</protein>
<dbReference type="Pfam" id="PF07702">
    <property type="entry name" value="UTRA"/>
    <property type="match status" value="1"/>
</dbReference>
<dbReference type="InterPro" id="IPR036388">
    <property type="entry name" value="WH-like_DNA-bd_sf"/>
</dbReference>
<dbReference type="Proteomes" id="UP000288024">
    <property type="component" value="Unassembled WGS sequence"/>
</dbReference>
<evidence type="ECO:0000256" key="3">
    <source>
        <dbReference type="ARBA" id="ARBA00023125"/>
    </source>
</evidence>
<sequence>MVKYKWIAEQIRNRIINKEYDSSKPLPDQEKLAKEFETSRVTIIKALNLLSIEGLIYSKQGSGTFVRKNALQMSQLDSKADEYIGLTEQIKGNGSISSVIISFDVRFPNEDEAEKLMILKNQPIYDIVRFRLLNDEPFLMEHTIMPVHVIPDITEEILQKSIYHYIKNDLQFKILGANRRIRADQPDELDKQYLQCTERDPVLEVIQVVYLDNGVPFEYSRTRHRYDMGDILVVDMKYKN</sequence>
<keyword evidence="7" id="KW-1185">Reference proteome</keyword>
<accession>A0A3S2UVT3</accession>
<dbReference type="EMBL" id="RZTZ01000006">
    <property type="protein sequence ID" value="RVT60781.1"/>
    <property type="molecule type" value="Genomic_DNA"/>
</dbReference>
<organism evidence="6 7">
    <name type="scientific">Niallia taxi</name>
    <dbReference type="NCBI Taxonomy" id="2499688"/>
    <lineage>
        <taxon>Bacteria</taxon>
        <taxon>Bacillati</taxon>
        <taxon>Bacillota</taxon>
        <taxon>Bacilli</taxon>
        <taxon>Bacillales</taxon>
        <taxon>Bacillaceae</taxon>
        <taxon>Niallia</taxon>
    </lineage>
</organism>
<gene>
    <name evidence="6" type="ORF">EM808_16185</name>
</gene>
<dbReference type="Gene3D" id="1.10.10.10">
    <property type="entry name" value="Winged helix-like DNA-binding domain superfamily/Winged helix DNA-binding domain"/>
    <property type="match status" value="1"/>
</dbReference>
<dbReference type="AlphaFoldDB" id="A0A3S2UVT3"/>
<evidence type="ECO:0000259" key="5">
    <source>
        <dbReference type="PROSITE" id="PS50949"/>
    </source>
</evidence>
<evidence type="ECO:0000256" key="1">
    <source>
        <dbReference type="ARBA" id="ARBA00022491"/>
    </source>
</evidence>
<dbReference type="InterPro" id="IPR036390">
    <property type="entry name" value="WH_DNA-bd_sf"/>
</dbReference>
<dbReference type="FunFam" id="3.40.1410.10:FF:000008">
    <property type="entry name" value="Transcriptional regulator, GntR family"/>
    <property type="match status" value="1"/>
</dbReference>
<dbReference type="PANTHER" id="PTHR44846:SF5">
    <property type="entry name" value="HTH-TYPE TRANSCRIPTIONAL REGULATOR GMUR"/>
    <property type="match status" value="1"/>
</dbReference>
<dbReference type="SMART" id="SM00345">
    <property type="entry name" value="HTH_GNTR"/>
    <property type="match status" value="1"/>
</dbReference>
<dbReference type="GeneID" id="87618572"/>
<dbReference type="SUPFAM" id="SSF46785">
    <property type="entry name" value="Winged helix' DNA-binding domain"/>
    <property type="match status" value="1"/>
</dbReference>
<dbReference type="InterPro" id="IPR028978">
    <property type="entry name" value="Chorismate_lyase_/UTRA_dom_sf"/>
</dbReference>
<proteinExistence type="predicted"/>
<dbReference type="SUPFAM" id="SSF64288">
    <property type="entry name" value="Chorismate lyase-like"/>
    <property type="match status" value="1"/>
</dbReference>
<dbReference type="GO" id="GO:0003700">
    <property type="term" value="F:DNA-binding transcription factor activity"/>
    <property type="evidence" value="ECO:0007669"/>
    <property type="project" value="InterPro"/>
</dbReference>
<dbReference type="CDD" id="cd07377">
    <property type="entry name" value="WHTH_GntR"/>
    <property type="match status" value="1"/>
</dbReference>
<keyword evidence="3" id="KW-0238">DNA-binding</keyword>
<dbReference type="SMART" id="SM00866">
    <property type="entry name" value="UTRA"/>
    <property type="match status" value="1"/>
</dbReference>
<evidence type="ECO:0000256" key="4">
    <source>
        <dbReference type="ARBA" id="ARBA00023163"/>
    </source>
</evidence>
<dbReference type="InterPro" id="IPR011663">
    <property type="entry name" value="UTRA"/>
</dbReference>
<evidence type="ECO:0000313" key="7">
    <source>
        <dbReference type="Proteomes" id="UP000288024"/>
    </source>
</evidence>
<dbReference type="Gene3D" id="3.40.1410.10">
    <property type="entry name" value="Chorismate lyase-like"/>
    <property type="match status" value="1"/>
</dbReference>
<comment type="caution">
    <text evidence="6">The sequence shown here is derived from an EMBL/GenBank/DDBJ whole genome shotgun (WGS) entry which is preliminary data.</text>
</comment>
<reference evidence="6 7" key="1">
    <citation type="submission" date="2019-01" db="EMBL/GenBank/DDBJ databases">
        <title>Bacillus sp. M5HDSG1-1, whole genome shotgun sequence.</title>
        <authorList>
            <person name="Tuo L."/>
        </authorList>
    </citation>
    <scope>NUCLEOTIDE SEQUENCE [LARGE SCALE GENOMIC DNA]</scope>
    <source>
        <strain evidence="6 7">M5HDSG1-1</strain>
    </source>
</reference>
<keyword evidence="2" id="KW-0805">Transcription regulation</keyword>
<dbReference type="InterPro" id="IPR050679">
    <property type="entry name" value="Bact_HTH_transcr_reg"/>
</dbReference>
<keyword evidence="1" id="KW-0678">Repressor</keyword>
<dbReference type="GO" id="GO:0003677">
    <property type="term" value="F:DNA binding"/>
    <property type="evidence" value="ECO:0007669"/>
    <property type="project" value="UniProtKB-KW"/>
</dbReference>
<keyword evidence="4" id="KW-0804">Transcription</keyword>
<dbReference type="PANTHER" id="PTHR44846">
    <property type="entry name" value="MANNOSYL-D-GLYCERATE TRANSPORT/METABOLISM SYSTEM REPRESSOR MNGR-RELATED"/>
    <property type="match status" value="1"/>
</dbReference>
<dbReference type="GO" id="GO:0045892">
    <property type="term" value="P:negative regulation of DNA-templated transcription"/>
    <property type="evidence" value="ECO:0007669"/>
    <property type="project" value="TreeGrafter"/>
</dbReference>
<dbReference type="Pfam" id="PF00392">
    <property type="entry name" value="GntR"/>
    <property type="match status" value="1"/>
</dbReference>
<dbReference type="InterPro" id="IPR000524">
    <property type="entry name" value="Tscrpt_reg_HTH_GntR"/>
</dbReference>